<comment type="subcellular location">
    <subcellularLocation>
        <location evidence="1">Golgi apparatus membrane</location>
        <topology evidence="1">Peripheral membrane protein</topology>
    </subcellularLocation>
</comment>
<dbReference type="GO" id="GO:0006891">
    <property type="term" value="P:intra-Golgi vesicle-mediated transport"/>
    <property type="evidence" value="ECO:0007669"/>
    <property type="project" value="InterPro"/>
</dbReference>
<evidence type="ECO:0000256" key="5">
    <source>
        <dbReference type="SAM" id="MobiDB-lite"/>
    </source>
</evidence>
<evidence type="ECO:0000259" key="7">
    <source>
        <dbReference type="Pfam" id="PF20649"/>
    </source>
</evidence>
<feature type="domain" description="Conserved oligomeric Golgi complex subunit 5 N-terminal" evidence="6">
    <location>
        <begin position="5"/>
        <end position="130"/>
    </location>
</feature>
<dbReference type="GO" id="GO:0000139">
    <property type="term" value="C:Golgi membrane"/>
    <property type="evidence" value="ECO:0007669"/>
    <property type="project" value="UniProtKB-SubCell"/>
</dbReference>
<dbReference type="InterPro" id="IPR049176">
    <property type="entry name" value="COG5_N"/>
</dbReference>
<dbReference type="InParanoid" id="A0A165CI85"/>
<reference evidence="8 9" key="1">
    <citation type="journal article" date="2016" name="Mol. Biol. Evol.">
        <title>Comparative Genomics of Early-Diverging Mushroom-Forming Fungi Provides Insights into the Origins of Lignocellulose Decay Capabilities.</title>
        <authorList>
            <person name="Nagy L.G."/>
            <person name="Riley R."/>
            <person name="Tritt A."/>
            <person name="Adam C."/>
            <person name="Daum C."/>
            <person name="Floudas D."/>
            <person name="Sun H."/>
            <person name="Yadav J.S."/>
            <person name="Pangilinan J."/>
            <person name="Larsson K.H."/>
            <person name="Matsuura K."/>
            <person name="Barry K."/>
            <person name="Labutti K."/>
            <person name="Kuo R."/>
            <person name="Ohm R.A."/>
            <person name="Bhattacharya S.S."/>
            <person name="Shirouzu T."/>
            <person name="Yoshinaga Y."/>
            <person name="Martin F.M."/>
            <person name="Grigoriev I.V."/>
            <person name="Hibbett D.S."/>
        </authorList>
    </citation>
    <scope>NUCLEOTIDE SEQUENCE [LARGE SCALE GENOMIC DNA]</scope>
    <source>
        <strain evidence="8 9">HHB12029</strain>
    </source>
</reference>
<keyword evidence="3" id="KW-0333">Golgi apparatus</keyword>
<dbReference type="Pfam" id="PF20649">
    <property type="entry name" value="COG5_C"/>
    <property type="match status" value="1"/>
</dbReference>
<dbReference type="Proteomes" id="UP000077266">
    <property type="component" value="Unassembled WGS sequence"/>
</dbReference>
<evidence type="ECO:0000259" key="6">
    <source>
        <dbReference type="Pfam" id="PF10392"/>
    </source>
</evidence>
<dbReference type="InterPro" id="IPR048485">
    <property type="entry name" value="COG5_helical"/>
</dbReference>
<protein>
    <recommendedName>
        <fullName evidence="2">Conserved oligomeric Golgi complex subunit 5</fullName>
    </recommendedName>
</protein>
<organism evidence="8 9">
    <name type="scientific">Exidia glandulosa HHB12029</name>
    <dbReference type="NCBI Taxonomy" id="1314781"/>
    <lineage>
        <taxon>Eukaryota</taxon>
        <taxon>Fungi</taxon>
        <taxon>Dikarya</taxon>
        <taxon>Basidiomycota</taxon>
        <taxon>Agaricomycotina</taxon>
        <taxon>Agaricomycetes</taxon>
        <taxon>Auriculariales</taxon>
        <taxon>Exidiaceae</taxon>
        <taxon>Exidia</taxon>
    </lineage>
</organism>
<evidence type="ECO:0000313" key="9">
    <source>
        <dbReference type="Proteomes" id="UP000077266"/>
    </source>
</evidence>
<dbReference type="PANTHER" id="PTHR13228:SF3">
    <property type="entry name" value="CONSERVED OLIGOMERIC GOLGI COMPLEX SUBUNIT 5"/>
    <property type="match status" value="1"/>
</dbReference>
<proteinExistence type="predicted"/>
<evidence type="ECO:0000313" key="8">
    <source>
        <dbReference type="EMBL" id="KZV82517.1"/>
    </source>
</evidence>
<evidence type="ECO:0000256" key="2">
    <source>
        <dbReference type="ARBA" id="ARBA00020974"/>
    </source>
</evidence>
<feature type="region of interest" description="Disordered" evidence="5">
    <location>
        <begin position="198"/>
        <end position="217"/>
    </location>
</feature>
<dbReference type="GO" id="GO:0017119">
    <property type="term" value="C:Golgi transport complex"/>
    <property type="evidence" value="ECO:0007669"/>
    <property type="project" value="InterPro"/>
</dbReference>
<feature type="domain" description="Conserved oligomeric Golgi complex subunit 5 helical" evidence="7">
    <location>
        <begin position="228"/>
        <end position="440"/>
    </location>
</feature>
<feature type="region of interest" description="Disordered" evidence="5">
    <location>
        <begin position="138"/>
        <end position="165"/>
    </location>
</feature>
<dbReference type="OrthoDB" id="18786at2759"/>
<feature type="compositionally biased region" description="Pro residues" evidence="5">
    <location>
        <begin position="143"/>
        <end position="152"/>
    </location>
</feature>
<dbReference type="EMBL" id="KV426319">
    <property type="protein sequence ID" value="KZV82517.1"/>
    <property type="molecule type" value="Genomic_DNA"/>
</dbReference>
<keyword evidence="9" id="KW-1185">Reference proteome</keyword>
<dbReference type="Pfam" id="PF10392">
    <property type="entry name" value="COG5_N"/>
    <property type="match status" value="1"/>
</dbReference>
<dbReference type="PANTHER" id="PTHR13228">
    <property type="entry name" value="CONSERVED OLIGOMERIC GOLGI COMPLEX COMPONENT 5"/>
    <property type="match status" value="1"/>
</dbReference>
<evidence type="ECO:0000256" key="4">
    <source>
        <dbReference type="ARBA" id="ARBA00023136"/>
    </source>
</evidence>
<accession>A0A165CI85</accession>
<sequence length="863" mass="94861">MELGAFNSATFDSNEYANGLIAPVGKDDITTALAKLNFGIDDVATQLKNLVTEHHHALLAQAAGIGDLEGSLSSVTHGLDDVTASLEKLRQKIRVPYQSLASHVLRLHRLQQATDVLRRTARFVILARRLDAQMLDVDKSPAVDPPTQPQSPNPVALASADSSDDVRNFGVEGERERTIAKAALSVAELVALLDEATEQQAPQVQQGEDEDEQDDAHRHSFEAVRIPLRAINAVNRHIPAVEEARSKVSREMEHMVLAGLQNLNQSMLASSLQTAYNLHVLPQLVQSLVSDLSDAVDSRIRAAFDLARLSKDVSAKEPPSNSSLVYKSRLRTEPTNLTAPQWTAALWTRLETLIEELAGACIKVYTLERVLRLKKDPVTQTTFLEEAMKVLENKPTSTFWGTLARALEKHCRDAAKGSTFMAQTLSTGYPRFLRLFHEFFAKISVHTDTVYAQQQQSPETIVTLRSISHFENLYLSRVSGRLNEAAASALANVSRGAPPGAADGVAVARAYVNELDAARFDPLLVRSVARVVGSAMDNLAIRVDGYVIKDRSATTLLGPLATPQQNLNAQMASFLYHCEGRMIALEKDYPENTAAIFSQGVKNLRAIYMKAVEPLLQSIRREISAILARLHRVALGKGLDGAMGGMGGGASPYMKELCDKLAFIRAEPLAKFQVGDLLNEWVAAIVRHVIRTFVLHVSIARPLGESGKLQLTSDMTELEFALDAFMKDPAPLSAGGVKKSPKPLKLLDAVGEEYRMLRALRPLLFLENSQLASPMAQGVPPLVVLHHIFVRSPMPLPHTLHGWHEAEYVKWVEEHTPAEAWTLVEGGLSHWEKLHDSTDHDGAQEYIDLAREVLAQARASFSR</sequence>
<dbReference type="InterPro" id="IPR019465">
    <property type="entry name" value="Cog5"/>
</dbReference>
<evidence type="ECO:0000256" key="3">
    <source>
        <dbReference type="ARBA" id="ARBA00023034"/>
    </source>
</evidence>
<dbReference type="AlphaFoldDB" id="A0A165CI85"/>
<keyword evidence="4" id="KW-0472">Membrane</keyword>
<evidence type="ECO:0000256" key="1">
    <source>
        <dbReference type="ARBA" id="ARBA00004395"/>
    </source>
</evidence>
<dbReference type="STRING" id="1314781.A0A165CI85"/>
<gene>
    <name evidence="8" type="ORF">EXIGLDRAFT_657053</name>
</gene>
<name>A0A165CI85_EXIGL</name>